<evidence type="ECO:0000313" key="3">
    <source>
        <dbReference type="Proteomes" id="UP000536275"/>
    </source>
</evidence>
<feature type="transmembrane region" description="Helical" evidence="1">
    <location>
        <begin position="6"/>
        <end position="23"/>
    </location>
</feature>
<accession>A0A8H6C000</accession>
<proteinExistence type="predicted"/>
<gene>
    <name evidence="2" type="ORF">FOB64_003979</name>
</gene>
<protein>
    <submittedName>
        <fullName evidence="2">Uncharacterized protein</fullName>
    </submittedName>
</protein>
<dbReference type="EMBL" id="JABWAD010000052">
    <property type="protein sequence ID" value="KAF6068792.1"/>
    <property type="molecule type" value="Genomic_DNA"/>
</dbReference>
<keyword evidence="1" id="KW-0472">Membrane</keyword>
<name>A0A8H6C000_CANAX</name>
<evidence type="ECO:0000313" key="2">
    <source>
        <dbReference type="EMBL" id="KAF6068792.1"/>
    </source>
</evidence>
<organism evidence="2 3">
    <name type="scientific">Candida albicans</name>
    <name type="common">Yeast</name>
    <dbReference type="NCBI Taxonomy" id="5476"/>
    <lineage>
        <taxon>Eukaryota</taxon>
        <taxon>Fungi</taxon>
        <taxon>Dikarya</taxon>
        <taxon>Ascomycota</taxon>
        <taxon>Saccharomycotina</taxon>
        <taxon>Pichiomycetes</taxon>
        <taxon>Debaryomycetaceae</taxon>
        <taxon>Candida/Lodderomyces clade</taxon>
        <taxon>Candida</taxon>
    </lineage>
</organism>
<dbReference type="AlphaFoldDB" id="A0A8H6C000"/>
<sequence>MDGAQACYLYFTVIAVLTLSRVGRRGANIQMRTLKTEVGKGSMSTAVGHGLVDPKRWGSSVSTCLIFQANHRKGIRLKFRNLDMDSSRQRN</sequence>
<comment type="caution">
    <text evidence="2">The sequence shown here is derived from an EMBL/GenBank/DDBJ whole genome shotgun (WGS) entry which is preliminary data.</text>
</comment>
<evidence type="ECO:0000256" key="1">
    <source>
        <dbReference type="SAM" id="Phobius"/>
    </source>
</evidence>
<dbReference type="Proteomes" id="UP000536275">
    <property type="component" value="Unassembled WGS sequence"/>
</dbReference>
<keyword evidence="1" id="KW-1133">Transmembrane helix</keyword>
<reference evidence="2 3" key="1">
    <citation type="submission" date="2020-03" db="EMBL/GenBank/DDBJ databases">
        <title>FDA dAtabase for Regulatory Grade micrObial Sequences (FDA-ARGOS): Supporting development and validation of Infectious Disease Dx tests.</title>
        <authorList>
            <person name="Campos J."/>
            <person name="Goldberg B."/>
            <person name="Tallon L."/>
            <person name="Sadzewicz L."/>
            <person name="Vavikolanu K."/>
            <person name="Mehta A."/>
            <person name="Aluvathingal J."/>
            <person name="Nadendla S."/>
            <person name="Nandy P."/>
            <person name="Geyer C."/>
            <person name="Yan Y."/>
            <person name="Sichtig H."/>
        </authorList>
    </citation>
    <scope>NUCLEOTIDE SEQUENCE [LARGE SCALE GENOMIC DNA]</scope>
    <source>
        <strain evidence="2 3">FDAARGOS_656</strain>
    </source>
</reference>
<keyword evidence="1" id="KW-0812">Transmembrane</keyword>